<sequence>MKRFSSSGYIDDMAAGNLCAAIGYGGDLNIAKTRAEEAANGVEIKVLTPKPAWACGWIPL</sequence>
<protein>
    <submittedName>
        <fullName evidence="1">Spermidine/putrescine ABC transporter, periplasmic spermidine/putrescine-binding protein</fullName>
    </submittedName>
</protein>
<dbReference type="AlphaFoldDB" id="A0A378VZX3"/>
<reference evidence="1" key="1">
    <citation type="submission" date="2018-06" db="EMBL/GenBank/DDBJ databases">
        <authorList>
            <consortium name="Pathogen Informatics"/>
            <person name="Doyle S."/>
        </authorList>
    </citation>
    <scope>NUCLEOTIDE SEQUENCE [LARGE SCALE GENOMIC DNA]</scope>
    <source>
        <strain evidence="1">NCTC11421</strain>
    </source>
</reference>
<dbReference type="Gene3D" id="3.40.190.10">
    <property type="entry name" value="Periplasmic binding protein-like II"/>
    <property type="match status" value="1"/>
</dbReference>
<dbReference type="SUPFAM" id="SSF53850">
    <property type="entry name" value="Periplasmic binding protein-like II"/>
    <property type="match status" value="1"/>
</dbReference>
<organism evidence="1">
    <name type="scientific">Neisseria gonorrhoeae</name>
    <dbReference type="NCBI Taxonomy" id="485"/>
    <lineage>
        <taxon>Bacteria</taxon>
        <taxon>Pseudomonadati</taxon>
        <taxon>Pseudomonadota</taxon>
        <taxon>Betaproteobacteria</taxon>
        <taxon>Neisseriales</taxon>
        <taxon>Neisseriaceae</taxon>
        <taxon>Neisseria</taxon>
    </lineage>
</organism>
<dbReference type="EMBL" id="UGRI01000001">
    <property type="protein sequence ID" value="SUA24580.1"/>
    <property type="molecule type" value="Genomic_DNA"/>
</dbReference>
<name>A0A378VZX3_NEIGO</name>
<proteinExistence type="predicted"/>
<gene>
    <name evidence="1" type="primary">potF_3</name>
    <name evidence="1" type="ORF">NCTC11421_02582</name>
</gene>
<accession>A0A378VZX3</accession>
<evidence type="ECO:0000313" key="1">
    <source>
        <dbReference type="EMBL" id="SUA24580.1"/>
    </source>
</evidence>